<protein>
    <submittedName>
        <fullName evidence="8">Response regulator receiver domain-containing protein</fullName>
    </submittedName>
</protein>
<evidence type="ECO:0000313" key="8">
    <source>
        <dbReference type="EMBL" id="SEO44610.1"/>
    </source>
</evidence>
<dbReference type="RefSeq" id="WP_091639020.1">
    <property type="nucleotide sequence ID" value="NZ_FOEG01000001.1"/>
</dbReference>
<dbReference type="OrthoDB" id="9793549at2"/>
<evidence type="ECO:0000256" key="6">
    <source>
        <dbReference type="PROSITE-ProRule" id="PRU00169"/>
    </source>
</evidence>
<keyword evidence="9" id="KW-1185">Reference proteome</keyword>
<proteinExistence type="predicted"/>
<keyword evidence="4" id="KW-0238">DNA-binding</keyword>
<gene>
    <name evidence="8" type="ORF">SAMN04488052_101115</name>
</gene>
<dbReference type="STRING" id="406100.SAMN04488052_101115"/>
<dbReference type="SMART" id="SM00448">
    <property type="entry name" value="REC"/>
    <property type="match status" value="1"/>
</dbReference>
<accession>A0A1H8PRN9</accession>
<organism evidence="8 9">
    <name type="scientific">Aquisalimonas asiatica</name>
    <dbReference type="NCBI Taxonomy" id="406100"/>
    <lineage>
        <taxon>Bacteria</taxon>
        <taxon>Pseudomonadati</taxon>
        <taxon>Pseudomonadota</taxon>
        <taxon>Gammaproteobacteria</taxon>
        <taxon>Chromatiales</taxon>
        <taxon>Ectothiorhodospiraceae</taxon>
        <taxon>Aquisalimonas</taxon>
    </lineage>
</organism>
<dbReference type="InterPro" id="IPR011006">
    <property type="entry name" value="CheY-like_superfamily"/>
</dbReference>
<dbReference type="AlphaFoldDB" id="A0A1H8PRN9"/>
<feature type="domain" description="Response regulatory" evidence="7">
    <location>
        <begin position="12"/>
        <end position="128"/>
    </location>
</feature>
<dbReference type="Pfam" id="PF00072">
    <property type="entry name" value="Response_reg"/>
    <property type="match status" value="1"/>
</dbReference>
<dbReference type="Gene3D" id="3.40.50.2300">
    <property type="match status" value="1"/>
</dbReference>
<sequence>MSDHDARPRAARILAIEDDPDITYLIRFMLERQGYDVDMRADGRAGLDALSGPVPDLILSDIMLPYVDGLELVRRFRAHPDWENVPIVMLTARSGENDIVRAFDGGADDYIVKPFKPDELLARLKRLLKRAPA</sequence>
<feature type="modified residue" description="4-aspartylphosphate" evidence="6">
    <location>
        <position position="61"/>
    </location>
</feature>
<keyword evidence="3" id="KW-0805">Transcription regulation</keyword>
<evidence type="ECO:0000256" key="4">
    <source>
        <dbReference type="ARBA" id="ARBA00023125"/>
    </source>
</evidence>
<dbReference type="EMBL" id="FOEG01000001">
    <property type="protein sequence ID" value="SEO44610.1"/>
    <property type="molecule type" value="Genomic_DNA"/>
</dbReference>
<dbReference type="GO" id="GO:0000156">
    <property type="term" value="F:phosphorelay response regulator activity"/>
    <property type="evidence" value="ECO:0007669"/>
    <property type="project" value="TreeGrafter"/>
</dbReference>
<dbReference type="InterPro" id="IPR001789">
    <property type="entry name" value="Sig_transdc_resp-reg_receiver"/>
</dbReference>
<keyword evidence="1 6" id="KW-0597">Phosphoprotein</keyword>
<dbReference type="PROSITE" id="PS50110">
    <property type="entry name" value="RESPONSE_REGULATORY"/>
    <property type="match status" value="1"/>
</dbReference>
<keyword evidence="5" id="KW-0804">Transcription</keyword>
<dbReference type="SUPFAM" id="SSF52172">
    <property type="entry name" value="CheY-like"/>
    <property type="match status" value="1"/>
</dbReference>
<dbReference type="InterPro" id="IPR039420">
    <property type="entry name" value="WalR-like"/>
</dbReference>
<keyword evidence="2" id="KW-0902">Two-component regulatory system</keyword>
<dbReference type="PANTHER" id="PTHR48111:SF1">
    <property type="entry name" value="TWO-COMPONENT RESPONSE REGULATOR ORR33"/>
    <property type="match status" value="1"/>
</dbReference>
<dbReference type="CDD" id="cd17574">
    <property type="entry name" value="REC_OmpR"/>
    <property type="match status" value="1"/>
</dbReference>
<dbReference type="PANTHER" id="PTHR48111">
    <property type="entry name" value="REGULATOR OF RPOS"/>
    <property type="match status" value="1"/>
</dbReference>
<dbReference type="GO" id="GO:0000976">
    <property type="term" value="F:transcription cis-regulatory region binding"/>
    <property type="evidence" value="ECO:0007669"/>
    <property type="project" value="TreeGrafter"/>
</dbReference>
<dbReference type="GO" id="GO:0005829">
    <property type="term" value="C:cytosol"/>
    <property type="evidence" value="ECO:0007669"/>
    <property type="project" value="TreeGrafter"/>
</dbReference>
<evidence type="ECO:0000259" key="7">
    <source>
        <dbReference type="PROSITE" id="PS50110"/>
    </source>
</evidence>
<evidence type="ECO:0000313" key="9">
    <source>
        <dbReference type="Proteomes" id="UP000199657"/>
    </source>
</evidence>
<evidence type="ECO:0000256" key="3">
    <source>
        <dbReference type="ARBA" id="ARBA00023015"/>
    </source>
</evidence>
<dbReference type="Proteomes" id="UP000199657">
    <property type="component" value="Unassembled WGS sequence"/>
</dbReference>
<dbReference type="GO" id="GO:0006355">
    <property type="term" value="P:regulation of DNA-templated transcription"/>
    <property type="evidence" value="ECO:0007669"/>
    <property type="project" value="TreeGrafter"/>
</dbReference>
<evidence type="ECO:0000256" key="2">
    <source>
        <dbReference type="ARBA" id="ARBA00023012"/>
    </source>
</evidence>
<name>A0A1H8PRN9_9GAMM</name>
<reference evidence="8 9" key="1">
    <citation type="submission" date="2016-10" db="EMBL/GenBank/DDBJ databases">
        <authorList>
            <person name="de Groot N.N."/>
        </authorList>
    </citation>
    <scope>NUCLEOTIDE SEQUENCE [LARGE SCALE GENOMIC DNA]</scope>
    <source>
        <strain evidence="8 9">CGMCC 1.6291</strain>
    </source>
</reference>
<evidence type="ECO:0000256" key="1">
    <source>
        <dbReference type="ARBA" id="ARBA00022553"/>
    </source>
</evidence>
<dbReference type="GO" id="GO:0032993">
    <property type="term" value="C:protein-DNA complex"/>
    <property type="evidence" value="ECO:0007669"/>
    <property type="project" value="TreeGrafter"/>
</dbReference>
<evidence type="ECO:0000256" key="5">
    <source>
        <dbReference type="ARBA" id="ARBA00023163"/>
    </source>
</evidence>